<feature type="transmembrane region" description="Helical" evidence="7">
    <location>
        <begin position="467"/>
        <end position="488"/>
    </location>
</feature>
<dbReference type="InterPro" id="IPR001851">
    <property type="entry name" value="ABC_transp_permease"/>
</dbReference>
<accession>A0A1M7UEW3</accession>
<comment type="subcellular location">
    <subcellularLocation>
        <location evidence="1">Cell membrane</location>
        <topology evidence="1">Multi-pass membrane protein</topology>
    </subcellularLocation>
</comment>
<dbReference type="RefSeq" id="WP_072821528.1">
    <property type="nucleotide sequence ID" value="NZ_LT670849.1"/>
</dbReference>
<organism evidence="8 9">
    <name type="scientific">Bradyrhizobium erythrophlei</name>
    <dbReference type="NCBI Taxonomy" id="1437360"/>
    <lineage>
        <taxon>Bacteria</taxon>
        <taxon>Pseudomonadati</taxon>
        <taxon>Pseudomonadota</taxon>
        <taxon>Alphaproteobacteria</taxon>
        <taxon>Hyphomicrobiales</taxon>
        <taxon>Nitrobacteraceae</taxon>
        <taxon>Bradyrhizobium</taxon>
    </lineage>
</organism>
<protein>
    <submittedName>
        <fullName evidence="8">Branched-chain amino acid transport system permease protein</fullName>
    </submittedName>
</protein>
<feature type="compositionally biased region" description="Low complexity" evidence="6">
    <location>
        <begin position="629"/>
        <end position="641"/>
    </location>
</feature>
<dbReference type="CDD" id="cd06582">
    <property type="entry name" value="TM_PBP1_LivH_like"/>
    <property type="match status" value="1"/>
</dbReference>
<evidence type="ECO:0000313" key="8">
    <source>
        <dbReference type="EMBL" id="SHN81559.1"/>
    </source>
</evidence>
<feature type="transmembrane region" description="Helical" evidence="7">
    <location>
        <begin position="589"/>
        <end position="611"/>
    </location>
</feature>
<feature type="transmembrane region" description="Helical" evidence="7">
    <location>
        <begin position="389"/>
        <end position="409"/>
    </location>
</feature>
<feature type="transmembrane region" description="Helical" evidence="7">
    <location>
        <begin position="551"/>
        <end position="583"/>
    </location>
</feature>
<feature type="transmembrane region" description="Helical" evidence="7">
    <location>
        <begin position="416"/>
        <end position="437"/>
    </location>
</feature>
<keyword evidence="2" id="KW-1003">Cell membrane</keyword>
<evidence type="ECO:0000256" key="3">
    <source>
        <dbReference type="ARBA" id="ARBA00022692"/>
    </source>
</evidence>
<evidence type="ECO:0000313" key="9">
    <source>
        <dbReference type="Proteomes" id="UP000184096"/>
    </source>
</evidence>
<evidence type="ECO:0000256" key="4">
    <source>
        <dbReference type="ARBA" id="ARBA00022989"/>
    </source>
</evidence>
<feature type="transmembrane region" description="Helical" evidence="7">
    <location>
        <begin position="6"/>
        <end position="29"/>
    </location>
</feature>
<feature type="transmembrane region" description="Helical" evidence="7">
    <location>
        <begin position="65"/>
        <end position="84"/>
    </location>
</feature>
<feature type="transmembrane region" description="Helical" evidence="7">
    <location>
        <begin position="514"/>
        <end position="539"/>
    </location>
</feature>
<name>A0A1M7UEW3_9BRAD</name>
<dbReference type="Pfam" id="PF02653">
    <property type="entry name" value="BPD_transp_2"/>
    <property type="match status" value="2"/>
</dbReference>
<evidence type="ECO:0000256" key="1">
    <source>
        <dbReference type="ARBA" id="ARBA00004651"/>
    </source>
</evidence>
<feature type="transmembrane region" description="Helical" evidence="7">
    <location>
        <begin position="443"/>
        <end position="460"/>
    </location>
</feature>
<proteinExistence type="predicted"/>
<dbReference type="Proteomes" id="UP000184096">
    <property type="component" value="Chromosome I"/>
</dbReference>
<feature type="transmembrane region" description="Helical" evidence="7">
    <location>
        <begin position="96"/>
        <end position="116"/>
    </location>
</feature>
<sequence length="650" mass="66988">MLEFIQIAIGGLVVGSIYAAIALGFSLVYRVTGAINLSQGGFALVSAMIGYTFAVAWGWPLVFAIPAAVATTVIAGVALARFTFVPALSRLSNANVLMLTAGILTMIEGFSLVVWGSQPYATPPFSGEKPLVFGAILIPTQAFWVFGATALSIFALWFLIARTKLGKGLRACAENPAAASLMGIDVPRMTLLSFGLATLIAAISGVIVAPTTSLQFDTGRLFTISGFVAAAIGGIASFPGAVIGGLFLGLVTQLSTAYISSLFSSAISLLILLVVLIWRPQGLIQAGVPRRQDTRDEVKAAGHAAKLPAHLGWPLAALAVIVAALIPFVVTDNGILSGLVIAAILFMALMGLDVLMGYAGQVSLGQAGFMAIGGYTSGYLAINYDTAPVLSILAGIGVSLACALVLSVVTLRLRGLYLALATLAFGLLVDSCAVGFLDITGGPSGLVGIPSFSVAGFTFASPRAMYYLVLALDVIILVGLVGAMRSGFGRALKAIRSDQMAAAALGVNVVRYKLAAFLISVALASLAGSLYAFFFNFLSPEMVGTSRSLELVAMLIIGGESTLVGGLFGALLLTLLPVIFAPLAIYKTFASGALLVISFLHLPQGIYGALIEIITRLGRSRDVSAAKASAADNKASASDNKVSANQVQAS</sequence>
<evidence type="ECO:0000256" key="5">
    <source>
        <dbReference type="ARBA" id="ARBA00023136"/>
    </source>
</evidence>
<keyword evidence="4 7" id="KW-1133">Transmembrane helix</keyword>
<dbReference type="PANTHER" id="PTHR30482">
    <property type="entry name" value="HIGH-AFFINITY BRANCHED-CHAIN AMINO ACID TRANSPORT SYSTEM PERMEASE"/>
    <property type="match status" value="1"/>
</dbReference>
<feature type="transmembrane region" description="Helical" evidence="7">
    <location>
        <begin position="191"/>
        <end position="209"/>
    </location>
</feature>
<feature type="region of interest" description="Disordered" evidence="6">
    <location>
        <begin position="629"/>
        <end position="650"/>
    </location>
</feature>
<evidence type="ECO:0000256" key="6">
    <source>
        <dbReference type="SAM" id="MobiDB-lite"/>
    </source>
</evidence>
<feature type="transmembrane region" description="Helical" evidence="7">
    <location>
        <begin position="41"/>
        <end position="59"/>
    </location>
</feature>
<feature type="transmembrane region" description="Helical" evidence="7">
    <location>
        <begin position="136"/>
        <end position="160"/>
    </location>
</feature>
<dbReference type="GO" id="GO:0005886">
    <property type="term" value="C:plasma membrane"/>
    <property type="evidence" value="ECO:0007669"/>
    <property type="project" value="UniProtKB-SubCell"/>
</dbReference>
<dbReference type="EMBL" id="LT670849">
    <property type="protein sequence ID" value="SHN81559.1"/>
    <property type="molecule type" value="Genomic_DNA"/>
</dbReference>
<dbReference type="AlphaFoldDB" id="A0A1M7UEW3"/>
<keyword evidence="3 7" id="KW-0812">Transmembrane</keyword>
<reference evidence="9" key="1">
    <citation type="submission" date="2016-11" db="EMBL/GenBank/DDBJ databases">
        <authorList>
            <person name="Varghese N."/>
            <person name="Submissions S."/>
        </authorList>
    </citation>
    <scope>NUCLEOTIDE SEQUENCE [LARGE SCALE GENOMIC DNA]</scope>
    <source>
        <strain evidence="9">GAS401</strain>
    </source>
</reference>
<dbReference type="OrthoDB" id="9804361at2"/>
<evidence type="ECO:0000256" key="2">
    <source>
        <dbReference type="ARBA" id="ARBA00022475"/>
    </source>
</evidence>
<feature type="transmembrane region" description="Helical" evidence="7">
    <location>
        <begin position="257"/>
        <end position="278"/>
    </location>
</feature>
<feature type="transmembrane region" description="Helical" evidence="7">
    <location>
        <begin position="311"/>
        <end position="331"/>
    </location>
</feature>
<keyword evidence="9" id="KW-1185">Reference proteome</keyword>
<feature type="transmembrane region" description="Helical" evidence="7">
    <location>
        <begin position="221"/>
        <end position="250"/>
    </location>
</feature>
<dbReference type="GO" id="GO:0015658">
    <property type="term" value="F:branched-chain amino acid transmembrane transporter activity"/>
    <property type="evidence" value="ECO:0007669"/>
    <property type="project" value="InterPro"/>
</dbReference>
<dbReference type="CDD" id="cd06581">
    <property type="entry name" value="TM_PBP1_LivM_like"/>
    <property type="match status" value="1"/>
</dbReference>
<dbReference type="PANTHER" id="PTHR30482:SF20">
    <property type="entry name" value="HIGH-AFFINITY BRANCHED-CHAIN AMINO ACID TRANSPORT SYSTEM PERMEASE PROTEIN LIVM"/>
    <property type="match status" value="1"/>
</dbReference>
<gene>
    <name evidence="8" type="ORF">SAMN05444170_4767</name>
</gene>
<dbReference type="InterPro" id="IPR043428">
    <property type="entry name" value="LivM-like"/>
</dbReference>
<keyword evidence="5 7" id="KW-0472">Membrane</keyword>
<evidence type="ECO:0000256" key="7">
    <source>
        <dbReference type="SAM" id="Phobius"/>
    </source>
</evidence>
<feature type="transmembrane region" description="Helical" evidence="7">
    <location>
        <begin position="338"/>
        <end position="360"/>
    </location>
</feature>